<organism evidence="1 2">
    <name type="scientific">Psychroflexus longus</name>
    <dbReference type="NCBI Taxonomy" id="2873596"/>
    <lineage>
        <taxon>Bacteria</taxon>
        <taxon>Pseudomonadati</taxon>
        <taxon>Bacteroidota</taxon>
        <taxon>Flavobacteriia</taxon>
        <taxon>Flavobacteriales</taxon>
        <taxon>Flavobacteriaceae</taxon>
        <taxon>Psychroflexus</taxon>
    </lineage>
</organism>
<gene>
    <name evidence="1" type="ORF">LB452_01900</name>
</gene>
<evidence type="ECO:0000313" key="2">
    <source>
        <dbReference type="Proteomes" id="UP001199314"/>
    </source>
</evidence>
<dbReference type="EMBL" id="JAIQZE010000001">
    <property type="protein sequence ID" value="MBZ9777663.1"/>
    <property type="molecule type" value="Genomic_DNA"/>
</dbReference>
<dbReference type="SUPFAM" id="SSF49464">
    <property type="entry name" value="Carboxypeptidase regulatory domain-like"/>
    <property type="match status" value="1"/>
</dbReference>
<proteinExistence type="predicted"/>
<dbReference type="Gene3D" id="2.60.40.1120">
    <property type="entry name" value="Carboxypeptidase-like, regulatory domain"/>
    <property type="match status" value="1"/>
</dbReference>
<name>A0ABS7XGP1_9FLAO</name>
<sequence>MNGRKIELLLKKQNLLNYLLTFLSLLVGMFCYSQTQIQGKVTDSLNQPIAYANVLLQEAEGHKIFKFTSTNQDGNYQLSIDKIGTLKLAYISMGYAKKEIQVNLSGEESLVVNAMLFEEEFQLEEVIIQDERPISVKKDTVIFNADSFRRGTEVVVEDLLKNLPGVSVESDGTIKVGDREIERLMVGGDDLFEKGYKVLSKNMTSDAVDKIEIYDKYSHNRLLKGIEESDRVAMNIELKEDYKQQWFGNADLGAGGFDEFYHKNRANLMSFGQKSKYYFLANSNNIGVDAIGDISQMIWPMRFNQSGTVGDGERANALLGLSTDVPQLKRERTNFNDARLVSLNAIHNLSEKMKLRSIGFFNWDEQDFFRNQTTQFVLDEQNFTNTEDFSLNKTKFLGFGKLDYTYDIEDNIMLEYTGSFNSSDGNSESSLVFNGNSTLENLQSDNQLIDQKLLYTHKLNEKEVVLLSARYINEERPQSYVNNQFLFEDLFENTQDADAVGQSSKNQMNFYGTEAEYKKRKDNEQLIEFITGLTYREDHLSSSFQLRDEAENDIILPRDFQNETTYTVLNAYAKTKYLYPVTEDLKFIGNLSAHQLVNSLSQNDLPEQNQSLFYLQPSLGLRWKLNSKNTFISNYTYSTNNASIIDVYENNILTNFRGFNRGIAEPTQLNASNYLLTYRLGNFGDKFFANATINYMQNHDFFSSRSTIEQDFQLSEKLLIEDQELISVNTTIDKYIKAFSSNLKLKLNYSQINFVNFVNASGAREINNQSFVYGLELRSGFLSGFNYHLGTEFRTSEVKTTQSNFRNRFSNTDNFSFLDLSYVFSDRFNMTLNTERYYFGNLDSGNNTYYFSDFSAMYITKDKALNFGLSAKNLFNTQTFTNFSISDISTSTTSYRLLPRIVMLNVNFKF</sequence>
<accession>A0ABS7XGP1</accession>
<dbReference type="InterPro" id="IPR008969">
    <property type="entry name" value="CarboxyPept-like_regulatory"/>
</dbReference>
<dbReference type="Pfam" id="PF13715">
    <property type="entry name" value="CarbopepD_reg_2"/>
    <property type="match status" value="1"/>
</dbReference>
<dbReference type="SUPFAM" id="SSF56935">
    <property type="entry name" value="Porins"/>
    <property type="match status" value="1"/>
</dbReference>
<keyword evidence="2" id="KW-1185">Reference proteome</keyword>
<reference evidence="2" key="1">
    <citation type="submission" date="2023-07" db="EMBL/GenBank/DDBJ databases">
        <title>Novel species isolated from saline lakes on Tibetan Plateau.</title>
        <authorList>
            <person name="Lu H."/>
        </authorList>
    </citation>
    <scope>NUCLEOTIDE SEQUENCE [LARGE SCALE GENOMIC DNA]</scope>
    <source>
        <strain evidence="2">CAK8W</strain>
    </source>
</reference>
<protein>
    <submittedName>
        <fullName evidence="1">Carboxypeptidase-like regulatory domain-containing protein</fullName>
    </submittedName>
</protein>
<dbReference type="RefSeq" id="WP_224460027.1">
    <property type="nucleotide sequence ID" value="NZ_JAIQZE010000001.1"/>
</dbReference>
<dbReference type="Proteomes" id="UP001199314">
    <property type="component" value="Unassembled WGS sequence"/>
</dbReference>
<evidence type="ECO:0000313" key="1">
    <source>
        <dbReference type="EMBL" id="MBZ9777663.1"/>
    </source>
</evidence>
<comment type="caution">
    <text evidence="1">The sequence shown here is derived from an EMBL/GenBank/DDBJ whole genome shotgun (WGS) entry which is preliminary data.</text>
</comment>